<dbReference type="Pfam" id="PF08281">
    <property type="entry name" value="Sigma70_r4_2"/>
    <property type="match status" value="1"/>
</dbReference>
<accession>A0A5D4MIG1</accession>
<dbReference type="GO" id="GO:0016987">
    <property type="term" value="F:sigma factor activity"/>
    <property type="evidence" value="ECO:0007669"/>
    <property type="project" value="UniProtKB-KW"/>
</dbReference>
<dbReference type="Pfam" id="PF04542">
    <property type="entry name" value="Sigma70_r2"/>
    <property type="match status" value="1"/>
</dbReference>
<dbReference type="InterPro" id="IPR013325">
    <property type="entry name" value="RNA_pol_sigma_r2"/>
</dbReference>
<dbReference type="RefSeq" id="WP_148952940.1">
    <property type="nucleotide sequence ID" value="NZ_VTEG01000001.1"/>
</dbReference>
<keyword evidence="3" id="KW-0731">Sigma factor</keyword>
<evidence type="ECO:0000313" key="9">
    <source>
        <dbReference type="Proteomes" id="UP000325182"/>
    </source>
</evidence>
<evidence type="ECO:0000259" key="6">
    <source>
        <dbReference type="Pfam" id="PF04542"/>
    </source>
</evidence>
<dbReference type="SUPFAM" id="SSF88946">
    <property type="entry name" value="Sigma2 domain of RNA polymerase sigma factors"/>
    <property type="match status" value="1"/>
</dbReference>
<protein>
    <submittedName>
        <fullName evidence="8">RNA polymerase sigma factor</fullName>
    </submittedName>
</protein>
<dbReference type="InterPro" id="IPR013324">
    <property type="entry name" value="RNA_pol_sigma_r3/r4-like"/>
</dbReference>
<proteinExistence type="inferred from homology"/>
<reference evidence="8 9" key="1">
    <citation type="submission" date="2019-08" db="EMBL/GenBank/DDBJ databases">
        <title>Bacillus genomes from the desert of Cuatro Cienegas, Coahuila.</title>
        <authorList>
            <person name="Olmedo-Alvarez G."/>
        </authorList>
    </citation>
    <scope>NUCLEOTIDE SEQUENCE [LARGE SCALE GENOMIC DNA]</scope>
    <source>
        <strain evidence="8 9">CH128b_4D</strain>
    </source>
</reference>
<dbReference type="AlphaFoldDB" id="A0A5D4MIG1"/>
<dbReference type="InterPro" id="IPR036388">
    <property type="entry name" value="WH-like_DNA-bd_sf"/>
</dbReference>
<dbReference type="Gene3D" id="1.10.1740.10">
    <property type="match status" value="1"/>
</dbReference>
<keyword evidence="5" id="KW-0804">Transcription</keyword>
<dbReference type="PANTHER" id="PTHR43133">
    <property type="entry name" value="RNA POLYMERASE ECF-TYPE SIGMA FACTO"/>
    <property type="match status" value="1"/>
</dbReference>
<evidence type="ECO:0000256" key="3">
    <source>
        <dbReference type="ARBA" id="ARBA00023082"/>
    </source>
</evidence>
<dbReference type="InterPro" id="IPR013249">
    <property type="entry name" value="RNA_pol_sigma70_r4_t2"/>
</dbReference>
<evidence type="ECO:0000256" key="5">
    <source>
        <dbReference type="ARBA" id="ARBA00023163"/>
    </source>
</evidence>
<dbReference type="NCBIfam" id="TIGR02937">
    <property type="entry name" value="sigma70-ECF"/>
    <property type="match status" value="1"/>
</dbReference>
<dbReference type="InterPro" id="IPR014284">
    <property type="entry name" value="RNA_pol_sigma-70_dom"/>
</dbReference>
<evidence type="ECO:0000256" key="4">
    <source>
        <dbReference type="ARBA" id="ARBA00023125"/>
    </source>
</evidence>
<feature type="domain" description="RNA polymerase sigma factor 70 region 4 type 2" evidence="7">
    <location>
        <begin position="99"/>
        <end position="144"/>
    </location>
</feature>
<evidence type="ECO:0000256" key="2">
    <source>
        <dbReference type="ARBA" id="ARBA00023015"/>
    </source>
</evidence>
<dbReference type="GO" id="GO:0003677">
    <property type="term" value="F:DNA binding"/>
    <property type="evidence" value="ECO:0007669"/>
    <property type="project" value="UniProtKB-KW"/>
</dbReference>
<dbReference type="GO" id="GO:0006352">
    <property type="term" value="P:DNA-templated transcription initiation"/>
    <property type="evidence" value="ECO:0007669"/>
    <property type="project" value="InterPro"/>
</dbReference>
<keyword evidence="2" id="KW-0805">Transcription regulation</keyword>
<dbReference type="PANTHER" id="PTHR43133:SF8">
    <property type="entry name" value="RNA POLYMERASE SIGMA FACTOR HI_1459-RELATED"/>
    <property type="match status" value="1"/>
</dbReference>
<keyword evidence="4" id="KW-0238">DNA-binding</keyword>
<name>A0A5D4MIG1_9BACI</name>
<comment type="caution">
    <text evidence="8">The sequence shown here is derived from an EMBL/GenBank/DDBJ whole genome shotgun (WGS) entry which is preliminary data.</text>
</comment>
<evidence type="ECO:0000259" key="7">
    <source>
        <dbReference type="Pfam" id="PF08281"/>
    </source>
</evidence>
<sequence length="213" mass="24913">MIFDDLESTMRSLYKYCLSLTKSSWQAEDLVQETLMKVYMVRNSEPERVLTNSFLYTTAKNLLIDEKRRRRDTLLFEEDFFGKMEESIEYDSLIEILFSVLPLQQAMLITLKDVFGYTVKELSLMLRTSEESIKTSLHRSRKRLNTTAVESLSCDMTNNKVLYEISQAIKEPHPMKLFLYYRVLSSKNFHVKKKDSSSFHAVDPDGNVLEITS</sequence>
<feature type="domain" description="RNA polymerase sigma-70 region 2" evidence="6">
    <location>
        <begin position="8"/>
        <end position="71"/>
    </location>
</feature>
<dbReference type="EMBL" id="VTEG01000001">
    <property type="protein sequence ID" value="TYS01358.1"/>
    <property type="molecule type" value="Genomic_DNA"/>
</dbReference>
<gene>
    <name evidence="8" type="ORF">FZC84_01480</name>
</gene>
<evidence type="ECO:0000313" key="8">
    <source>
        <dbReference type="EMBL" id="TYS01358.1"/>
    </source>
</evidence>
<dbReference type="SUPFAM" id="SSF88659">
    <property type="entry name" value="Sigma3 and sigma4 domains of RNA polymerase sigma factors"/>
    <property type="match status" value="1"/>
</dbReference>
<dbReference type="Gene3D" id="1.10.10.10">
    <property type="entry name" value="Winged helix-like DNA-binding domain superfamily/Winged helix DNA-binding domain"/>
    <property type="match status" value="1"/>
</dbReference>
<dbReference type="InterPro" id="IPR039425">
    <property type="entry name" value="RNA_pol_sigma-70-like"/>
</dbReference>
<comment type="similarity">
    <text evidence="1">Belongs to the sigma-70 factor family. ECF subfamily.</text>
</comment>
<dbReference type="Proteomes" id="UP000325182">
    <property type="component" value="Unassembled WGS sequence"/>
</dbReference>
<dbReference type="InterPro" id="IPR007627">
    <property type="entry name" value="RNA_pol_sigma70_r2"/>
</dbReference>
<evidence type="ECO:0000256" key="1">
    <source>
        <dbReference type="ARBA" id="ARBA00010641"/>
    </source>
</evidence>
<organism evidence="8 9">
    <name type="scientific">Rossellomorea vietnamensis</name>
    <dbReference type="NCBI Taxonomy" id="218284"/>
    <lineage>
        <taxon>Bacteria</taxon>
        <taxon>Bacillati</taxon>
        <taxon>Bacillota</taxon>
        <taxon>Bacilli</taxon>
        <taxon>Bacillales</taxon>
        <taxon>Bacillaceae</taxon>
        <taxon>Rossellomorea</taxon>
    </lineage>
</organism>